<evidence type="ECO:0000313" key="2">
    <source>
        <dbReference type="EMBL" id="JAT20356.1"/>
    </source>
</evidence>
<gene>
    <name evidence="2" type="ORF">g.34058</name>
</gene>
<organism evidence="2">
    <name type="scientific">Graphocephala atropunctata</name>
    <dbReference type="NCBI Taxonomy" id="36148"/>
    <lineage>
        <taxon>Eukaryota</taxon>
        <taxon>Metazoa</taxon>
        <taxon>Ecdysozoa</taxon>
        <taxon>Arthropoda</taxon>
        <taxon>Hexapoda</taxon>
        <taxon>Insecta</taxon>
        <taxon>Pterygota</taxon>
        <taxon>Neoptera</taxon>
        <taxon>Paraneoptera</taxon>
        <taxon>Hemiptera</taxon>
        <taxon>Auchenorrhyncha</taxon>
        <taxon>Membracoidea</taxon>
        <taxon>Cicadellidae</taxon>
        <taxon>Cicadellinae</taxon>
        <taxon>Cicadellini</taxon>
        <taxon>Graphocephala</taxon>
    </lineage>
</organism>
<accession>A0A1B6L9K6</accession>
<feature type="region of interest" description="Disordered" evidence="1">
    <location>
        <begin position="1"/>
        <end position="107"/>
    </location>
</feature>
<sequence length="235" mass="25775">MIESEPTTPSEDITTPSMETSSTYEATTSSSDPDPTETSTSSPSPTTTTPNTSPTTPTTTPKPTTPTETTPATKPTTTTTKKPPTTTQKPKSTKPKKSTPPLPNPLMAEDVEELTTPALPFDKPISSEFPQEPPSPFPFPSLFPRPFKPMMPPTGPGFEICSNPWNFEEQLGETRTQRLERQVAKLQCQLAFFQRGYTQLGNTVENELTDMKKLIYGMVGRMSRLESVIRQAAFG</sequence>
<protein>
    <submittedName>
        <fullName evidence="2">Uncharacterized protein</fullName>
    </submittedName>
</protein>
<evidence type="ECO:0000256" key="1">
    <source>
        <dbReference type="SAM" id="MobiDB-lite"/>
    </source>
</evidence>
<feature type="compositionally biased region" description="Low complexity" evidence="1">
    <location>
        <begin position="17"/>
        <end position="90"/>
    </location>
</feature>
<feature type="compositionally biased region" description="Polar residues" evidence="1">
    <location>
        <begin position="1"/>
        <end position="16"/>
    </location>
</feature>
<dbReference type="PRINTS" id="PR01217">
    <property type="entry name" value="PRICHEXTENSN"/>
</dbReference>
<proteinExistence type="predicted"/>
<dbReference type="AlphaFoldDB" id="A0A1B6L9K6"/>
<dbReference type="EMBL" id="GEBQ01019621">
    <property type="protein sequence ID" value="JAT20356.1"/>
    <property type="molecule type" value="Transcribed_RNA"/>
</dbReference>
<name>A0A1B6L9K6_9HEMI</name>
<reference evidence="2" key="1">
    <citation type="submission" date="2015-11" db="EMBL/GenBank/DDBJ databases">
        <title>De novo transcriptome assembly of four potential Pierce s Disease insect vectors from Arizona vineyards.</title>
        <authorList>
            <person name="Tassone E.E."/>
        </authorList>
    </citation>
    <scope>NUCLEOTIDE SEQUENCE</scope>
</reference>